<dbReference type="PRINTS" id="PR00992">
    <property type="entry name" value="ALARACEMASE"/>
</dbReference>
<proteinExistence type="inferred from homology"/>
<dbReference type="HAMAP" id="MF_01201">
    <property type="entry name" value="Ala_racemase"/>
    <property type="match status" value="1"/>
</dbReference>
<dbReference type="Gene3D" id="3.40.1190.10">
    <property type="entry name" value="Mur-like, catalytic domain"/>
    <property type="match status" value="1"/>
</dbReference>
<evidence type="ECO:0000313" key="10">
    <source>
        <dbReference type="Proteomes" id="UP000236737"/>
    </source>
</evidence>
<dbReference type="Gene3D" id="3.90.190.20">
    <property type="entry name" value="Mur ligase, C-terminal domain"/>
    <property type="match status" value="1"/>
</dbReference>
<comment type="pathway">
    <text evidence="5">Amino-acid biosynthesis; D-alanine biosynthesis; D-alanine from L-alanine: step 1/1.</text>
</comment>
<dbReference type="InterPro" id="IPR036615">
    <property type="entry name" value="Mur_ligase_C_dom_sf"/>
</dbReference>
<keyword evidence="9" id="KW-0436">Ligase</keyword>
<dbReference type="InterPro" id="IPR036565">
    <property type="entry name" value="Mur-like_cat_sf"/>
</dbReference>
<dbReference type="InterPro" id="IPR035911">
    <property type="entry name" value="MurE/MurF_N"/>
</dbReference>
<dbReference type="UniPathway" id="UPA00042">
    <property type="reaction ID" value="UER00497"/>
</dbReference>
<keyword evidence="4 5" id="KW-0413">Isomerase</keyword>
<dbReference type="CDD" id="cd00430">
    <property type="entry name" value="PLPDE_III_AR"/>
    <property type="match status" value="1"/>
</dbReference>
<dbReference type="Gene3D" id="2.40.37.10">
    <property type="entry name" value="Lyase, Ornithine Decarboxylase, Chain A, domain 1"/>
    <property type="match status" value="1"/>
</dbReference>
<dbReference type="NCBIfam" id="TIGR00492">
    <property type="entry name" value="alr"/>
    <property type="match status" value="1"/>
</dbReference>
<comment type="function">
    <text evidence="5">Catalyzes the interconversion of L-alanine and D-alanine. May also act on other amino acids.</text>
</comment>
<sequence length="828" mass="92664">MILKIKNIISQIHAVFVDNNNAKTIDAVSIDSRSLQNSSQTLFFALIGSNNDAHLYIKNLIEKGVQNFVVTHIPDDSAGKANFLVVENTLVALQLFAGYYRSLFDFPVIGLTGSNGKTIVKEWLNFLLSPDYNAIRSPKSYNSQVGVPLSVVAINEQHNLGIFEAGISTFSEMEKLEKIIKPTIGILTSIGSAHDEGFGNLEEKIREKLLLFKHSKVVIYQKNEIVDANLFSFKSGNQIAFSWSFKDATADVFVTKRPVSDKTFLHIRQAKENFEIEISFQDAASVENAISCLMVLLYFKYDVTIIQNRMKLLYPVEMRLKVKNGINNCSIIDDSYSSDFQSLKIALDFLESQTRAQQANIRNKQDQKKTVILSDIFQSGLPNAELYSKVAALIISNKISRVIGIGETISAFKEMFTNCITYKNTAEFIADFDVLIFSNETILIKGARTFQFEEIVSLLEEKTHETVLEINLNAISHNLNFFKSKLKPATKMMVMVKAFGYGNGGFEIAKLLEHHKVDYLGVAFADEGISLKNLGIHLPIMVMNPENTSFSAIIQHQLEPEIYSLKGLRAFIKIAEQKKLKHFPIHIKLDTGMHRLGFEANTIDDLIIALKGNQTIQIKSILSHMATSDDLKQKDFAHSQIDLFEKLSSKLMTELQIKPIRHILNTSGISNYPESQFDMVRLGIGLYGVSNDDEEQKYLENVGTLKSIISQIRTIPAGESVGYGRRFMAEKSTKIATIPIGYADGISRGWGNGVGFVTIKNEKATIVGSICMDMLMVDVSGIDCKEGDAVVIFGKSPTVNYIAQKLSTIPYEILTSISQRVKRVFYRE</sequence>
<feature type="modified residue" description="N6-(pyridoxal phosphate)lysine" evidence="5 6">
    <location>
        <position position="497"/>
    </location>
</feature>
<dbReference type="Pfam" id="PF01168">
    <property type="entry name" value="Ala_racemase_N"/>
    <property type="match status" value="1"/>
</dbReference>
<keyword evidence="3 5" id="KW-0663">Pyridoxal phosphate</keyword>
<dbReference type="GO" id="GO:0030632">
    <property type="term" value="P:D-alanine biosynthetic process"/>
    <property type="evidence" value="ECO:0007669"/>
    <property type="project" value="UniProtKB-UniRule"/>
</dbReference>
<name>A0A1H5SCT7_9FLAO</name>
<dbReference type="InterPro" id="IPR013221">
    <property type="entry name" value="Mur_ligase_cen"/>
</dbReference>
<dbReference type="GO" id="GO:0005829">
    <property type="term" value="C:cytosol"/>
    <property type="evidence" value="ECO:0007669"/>
    <property type="project" value="TreeGrafter"/>
</dbReference>
<keyword evidence="10" id="KW-1185">Reference proteome</keyword>
<evidence type="ECO:0000256" key="2">
    <source>
        <dbReference type="ARBA" id="ARBA00001933"/>
    </source>
</evidence>
<evidence type="ECO:0000256" key="4">
    <source>
        <dbReference type="ARBA" id="ARBA00023235"/>
    </source>
</evidence>
<dbReference type="FunFam" id="3.20.20.10:FF:000002">
    <property type="entry name" value="Alanine racemase"/>
    <property type="match status" value="1"/>
</dbReference>
<dbReference type="RefSeq" id="WP_103998387.1">
    <property type="nucleotide sequence ID" value="NZ_FNVP01000001.1"/>
</dbReference>
<evidence type="ECO:0000256" key="3">
    <source>
        <dbReference type="ARBA" id="ARBA00022898"/>
    </source>
</evidence>
<dbReference type="PANTHER" id="PTHR30511">
    <property type="entry name" value="ALANINE RACEMASE"/>
    <property type="match status" value="1"/>
</dbReference>
<dbReference type="OrthoDB" id="9801978at2"/>
<comment type="similarity">
    <text evidence="5">Belongs to the alanine racemase family.</text>
</comment>
<dbReference type="InterPro" id="IPR029066">
    <property type="entry name" value="PLP-binding_barrel"/>
</dbReference>
<feature type="binding site" evidence="5 7">
    <location>
        <position position="595"/>
    </location>
    <ligand>
        <name>substrate</name>
    </ligand>
</feature>
<evidence type="ECO:0000313" key="9">
    <source>
        <dbReference type="EMBL" id="SEF48305.1"/>
    </source>
</evidence>
<dbReference type="GO" id="GO:0008784">
    <property type="term" value="F:alanine racemase activity"/>
    <property type="evidence" value="ECO:0007669"/>
    <property type="project" value="UniProtKB-UniRule"/>
</dbReference>
<evidence type="ECO:0000256" key="1">
    <source>
        <dbReference type="ARBA" id="ARBA00000316"/>
    </source>
</evidence>
<dbReference type="Proteomes" id="UP000236737">
    <property type="component" value="Unassembled WGS sequence"/>
</dbReference>
<feature type="active site" description="Proton acceptor; specific for L-alanine" evidence="5">
    <location>
        <position position="723"/>
    </location>
</feature>
<feature type="binding site" evidence="5 7">
    <location>
        <position position="772"/>
    </location>
    <ligand>
        <name>substrate</name>
    </ligand>
</feature>
<dbReference type="InterPro" id="IPR001608">
    <property type="entry name" value="Ala_racemase_N"/>
</dbReference>
<evidence type="ECO:0000256" key="5">
    <source>
        <dbReference type="HAMAP-Rule" id="MF_01201"/>
    </source>
</evidence>
<dbReference type="InterPro" id="IPR000821">
    <property type="entry name" value="Ala_racemase"/>
</dbReference>
<dbReference type="Pfam" id="PF00842">
    <property type="entry name" value="Ala_racemase_C"/>
    <property type="match status" value="1"/>
</dbReference>
<dbReference type="Pfam" id="PF08245">
    <property type="entry name" value="Mur_ligase_M"/>
    <property type="match status" value="1"/>
</dbReference>
<organism evidence="9 10">
    <name type="scientific">Flavobacterium urumqiense</name>
    <dbReference type="NCBI Taxonomy" id="935224"/>
    <lineage>
        <taxon>Bacteria</taxon>
        <taxon>Pseudomonadati</taxon>
        <taxon>Bacteroidota</taxon>
        <taxon>Flavobacteriia</taxon>
        <taxon>Flavobacteriales</taxon>
        <taxon>Flavobacteriaceae</taxon>
        <taxon>Flavobacterium</taxon>
    </lineage>
</organism>
<dbReference type="InterPro" id="IPR011079">
    <property type="entry name" value="Ala_racemase_C"/>
</dbReference>
<dbReference type="GO" id="GO:0016881">
    <property type="term" value="F:acid-amino acid ligase activity"/>
    <property type="evidence" value="ECO:0007669"/>
    <property type="project" value="InterPro"/>
</dbReference>
<dbReference type="SMART" id="SM01005">
    <property type="entry name" value="Ala_racemase_C"/>
    <property type="match status" value="1"/>
</dbReference>
<dbReference type="Gene3D" id="3.20.20.10">
    <property type="entry name" value="Alanine racemase"/>
    <property type="match status" value="1"/>
</dbReference>
<feature type="domain" description="Alanine racemase C-terminal" evidence="8">
    <location>
        <begin position="702"/>
        <end position="826"/>
    </location>
</feature>
<dbReference type="SUPFAM" id="SSF50621">
    <property type="entry name" value="Alanine racemase C-terminal domain-like"/>
    <property type="match status" value="1"/>
</dbReference>
<dbReference type="InterPro" id="IPR009006">
    <property type="entry name" value="Ala_racemase/Decarboxylase_C"/>
</dbReference>
<feature type="active site" description="Proton acceptor; specific for D-alanine" evidence="5">
    <location>
        <position position="497"/>
    </location>
</feature>
<evidence type="ECO:0000259" key="8">
    <source>
        <dbReference type="SMART" id="SM01005"/>
    </source>
</evidence>
<reference evidence="10" key="1">
    <citation type="submission" date="2016-10" db="EMBL/GenBank/DDBJ databases">
        <authorList>
            <person name="Varghese N."/>
            <person name="Submissions S."/>
        </authorList>
    </citation>
    <scope>NUCLEOTIDE SEQUENCE [LARGE SCALE GENOMIC DNA]</scope>
    <source>
        <strain evidence="10">CGMCC 1.9230</strain>
    </source>
</reference>
<dbReference type="EMBL" id="FNVP01000001">
    <property type="protein sequence ID" value="SEF48305.1"/>
    <property type="molecule type" value="Genomic_DNA"/>
</dbReference>
<dbReference type="NCBIfam" id="NF008897">
    <property type="entry name" value="PRK11930.1"/>
    <property type="match status" value="1"/>
</dbReference>
<dbReference type="SUPFAM" id="SSF53244">
    <property type="entry name" value="MurD-like peptide ligases, peptide-binding domain"/>
    <property type="match status" value="1"/>
</dbReference>
<dbReference type="GO" id="GO:0005524">
    <property type="term" value="F:ATP binding"/>
    <property type="evidence" value="ECO:0007669"/>
    <property type="project" value="InterPro"/>
</dbReference>
<comment type="cofactor">
    <cofactor evidence="2 5 6">
        <name>pyridoxal 5'-phosphate</name>
        <dbReference type="ChEBI" id="CHEBI:597326"/>
    </cofactor>
</comment>
<evidence type="ECO:0000256" key="6">
    <source>
        <dbReference type="PIRSR" id="PIRSR600821-50"/>
    </source>
</evidence>
<protein>
    <recommendedName>
        <fullName evidence="5">Alanine racemase</fullName>
        <ecNumber evidence="5">5.1.1.1</ecNumber>
    </recommendedName>
</protein>
<dbReference type="SUPFAM" id="SSF51419">
    <property type="entry name" value="PLP-binding barrel"/>
    <property type="match status" value="1"/>
</dbReference>
<accession>A0A1H5SCT7</accession>
<dbReference type="Gene3D" id="3.40.1390.10">
    <property type="entry name" value="MurE/MurF, N-terminal domain"/>
    <property type="match status" value="1"/>
</dbReference>
<dbReference type="EC" id="5.1.1.1" evidence="5"/>
<dbReference type="AlphaFoldDB" id="A0A1H5SCT7"/>
<dbReference type="SUPFAM" id="SSF53623">
    <property type="entry name" value="MurD-like peptide ligases, catalytic domain"/>
    <property type="match status" value="1"/>
</dbReference>
<dbReference type="PANTHER" id="PTHR30511:SF0">
    <property type="entry name" value="ALANINE RACEMASE, CATABOLIC-RELATED"/>
    <property type="match status" value="1"/>
</dbReference>
<evidence type="ECO:0000256" key="7">
    <source>
        <dbReference type="PIRSR" id="PIRSR600821-52"/>
    </source>
</evidence>
<dbReference type="SUPFAM" id="SSF63418">
    <property type="entry name" value="MurE/MurF N-terminal domain"/>
    <property type="match status" value="1"/>
</dbReference>
<comment type="catalytic activity">
    <reaction evidence="1 5">
        <text>L-alanine = D-alanine</text>
        <dbReference type="Rhea" id="RHEA:20249"/>
        <dbReference type="ChEBI" id="CHEBI:57416"/>
        <dbReference type="ChEBI" id="CHEBI:57972"/>
        <dbReference type="EC" id="5.1.1.1"/>
    </reaction>
</comment>
<dbReference type="GO" id="GO:0030170">
    <property type="term" value="F:pyridoxal phosphate binding"/>
    <property type="evidence" value="ECO:0007669"/>
    <property type="project" value="UniProtKB-UniRule"/>
</dbReference>
<gene>
    <name evidence="9" type="ORF">SAMN04488130_101232</name>
</gene>